<reference evidence="1" key="1">
    <citation type="journal article" date="2021" name="Genome Biol. Evol.">
        <title>Continental-Scale Gene Flow Prevents Allopatric Divergence of Pelagic Freshwater Bacteria.</title>
        <authorList>
            <person name="Hoetzinger M."/>
            <person name="Pitt A."/>
            <person name="Huemer A."/>
            <person name="Hahn M.W."/>
        </authorList>
    </citation>
    <scope>NUCLEOTIDE SEQUENCE</scope>
    <source>
        <strain evidence="1">AP-YLGG-20-G6</strain>
    </source>
</reference>
<name>A0AAE3CI45_9BURK</name>
<accession>A0AAE3CI45</accession>
<dbReference type="Proteomes" id="UP000762271">
    <property type="component" value="Unassembled WGS sequence"/>
</dbReference>
<dbReference type="SUPFAM" id="SSF53756">
    <property type="entry name" value="UDP-Glycosyltransferase/glycogen phosphorylase"/>
    <property type="match status" value="1"/>
</dbReference>
<organism evidence="1 2">
    <name type="scientific">Polynucleobacter paneuropaeus</name>
    <dbReference type="NCBI Taxonomy" id="2527775"/>
    <lineage>
        <taxon>Bacteria</taxon>
        <taxon>Pseudomonadati</taxon>
        <taxon>Pseudomonadota</taxon>
        <taxon>Betaproteobacteria</taxon>
        <taxon>Burkholderiales</taxon>
        <taxon>Burkholderiaceae</taxon>
        <taxon>Polynucleobacter</taxon>
    </lineage>
</organism>
<dbReference type="AlphaFoldDB" id="A0AAE3CI45"/>
<gene>
    <name evidence="1" type="ORF">G6693_07880</name>
</gene>
<evidence type="ECO:0000313" key="2">
    <source>
        <dbReference type="Proteomes" id="UP000762271"/>
    </source>
</evidence>
<sequence length="403" mass="46967">MKAFNLLKTIAFLIEDGLTWIRFYYYFKKNTQPFLIWHRNWGFGHQITELAYARLCLKEIEARGILITCGKTNNQFLQDRMARGSFQILHFNLYSSYHAVCEKIERAEDIRQINIGFSPIDSIFYYCVRNNLMSQFYSMQESREKVVRLKISAYVPSAIFNGEPFFSADQIAQSIAKLRRVGINKEDWFVCIHIRSTKSSIHRNNSPETYISCIKYIQGIGGKVIVIGDENECLSKLGVIFINSLYPKDEVLMMYVFAHQKLFICTNSGPMCISVLFDVPILMTNNNEWDYPCYRLQDSYLPKMVKDLKKDRLLTASEFVAYRSNGQLHNLNIDPRFEFLENSSEEMLVALKNKLNSIEGNNFEVLIPQTDFKEHFGLDSTAQFSLASIDTSYFEKYKNIFLH</sequence>
<dbReference type="InterPro" id="IPR030808">
    <property type="entry name" value="Glycosyl_04372"/>
</dbReference>
<evidence type="ECO:0000313" key="1">
    <source>
        <dbReference type="EMBL" id="MBT8591841.1"/>
    </source>
</evidence>
<protein>
    <submittedName>
        <fullName evidence="1">TIGR04372 family glycosyltransferase</fullName>
    </submittedName>
</protein>
<dbReference type="EMBL" id="JAANGI010000001">
    <property type="protein sequence ID" value="MBT8591841.1"/>
    <property type="molecule type" value="Genomic_DNA"/>
</dbReference>
<dbReference type="NCBIfam" id="TIGR04372">
    <property type="entry name" value="glycosyl_04372"/>
    <property type="match status" value="1"/>
</dbReference>
<comment type="caution">
    <text evidence="1">The sequence shown here is derived from an EMBL/GenBank/DDBJ whole genome shotgun (WGS) entry which is preliminary data.</text>
</comment>
<dbReference type="Gene3D" id="3.40.50.2000">
    <property type="entry name" value="Glycogen Phosphorylase B"/>
    <property type="match status" value="1"/>
</dbReference>
<proteinExistence type="predicted"/>